<dbReference type="CDD" id="cd03137">
    <property type="entry name" value="GATase1_AraC_1"/>
    <property type="match status" value="1"/>
</dbReference>
<evidence type="ECO:0000259" key="3">
    <source>
        <dbReference type="PROSITE" id="PS01124"/>
    </source>
</evidence>
<keyword evidence="5" id="KW-1185">Reference proteome</keyword>
<dbReference type="PANTHER" id="PTHR43130">
    <property type="entry name" value="ARAC-FAMILY TRANSCRIPTIONAL REGULATOR"/>
    <property type="match status" value="1"/>
</dbReference>
<dbReference type="InterPro" id="IPR052158">
    <property type="entry name" value="INH-QAR"/>
</dbReference>
<dbReference type="InterPro" id="IPR029062">
    <property type="entry name" value="Class_I_gatase-like"/>
</dbReference>
<comment type="caution">
    <text evidence="4">The sequence shown here is derived from an EMBL/GenBank/DDBJ whole genome shotgun (WGS) entry which is preliminary data.</text>
</comment>
<dbReference type="OrthoDB" id="9803764at2"/>
<dbReference type="PANTHER" id="PTHR43130:SF3">
    <property type="entry name" value="HTH-TYPE TRANSCRIPTIONAL REGULATOR RV1931C"/>
    <property type="match status" value="1"/>
</dbReference>
<reference evidence="4 5" key="1">
    <citation type="submission" date="2018-11" db="EMBL/GenBank/DDBJ databases">
        <title>Genomic Encyclopedia of Type Strains, Phase IV (KMG-IV): sequencing the most valuable type-strain genomes for metagenomic binning, comparative biology and taxonomic classification.</title>
        <authorList>
            <person name="Goeker M."/>
        </authorList>
    </citation>
    <scope>NUCLEOTIDE SEQUENCE [LARGE SCALE GENOMIC DNA]</scope>
    <source>
        <strain evidence="4 5">DSM 21945</strain>
    </source>
</reference>
<keyword evidence="1" id="KW-0805">Transcription regulation</keyword>
<evidence type="ECO:0000256" key="1">
    <source>
        <dbReference type="ARBA" id="ARBA00023015"/>
    </source>
</evidence>
<keyword evidence="2" id="KW-0804">Transcription</keyword>
<dbReference type="SUPFAM" id="SSF46689">
    <property type="entry name" value="Homeodomain-like"/>
    <property type="match status" value="2"/>
</dbReference>
<dbReference type="InterPro" id="IPR018060">
    <property type="entry name" value="HTH_AraC"/>
</dbReference>
<dbReference type="Pfam" id="PF01965">
    <property type="entry name" value="DJ-1_PfpI"/>
    <property type="match status" value="1"/>
</dbReference>
<dbReference type="PROSITE" id="PS01124">
    <property type="entry name" value="HTH_ARAC_FAMILY_2"/>
    <property type="match status" value="1"/>
</dbReference>
<evidence type="ECO:0000313" key="4">
    <source>
        <dbReference type="EMBL" id="ROQ25835.1"/>
    </source>
</evidence>
<dbReference type="RefSeq" id="WP_050658391.1">
    <property type="nucleotide sequence ID" value="NZ_LFWC01000004.1"/>
</dbReference>
<evidence type="ECO:0000256" key="2">
    <source>
        <dbReference type="ARBA" id="ARBA00023163"/>
    </source>
</evidence>
<dbReference type="GO" id="GO:0003700">
    <property type="term" value="F:DNA-binding transcription factor activity"/>
    <property type="evidence" value="ECO:0007669"/>
    <property type="project" value="InterPro"/>
</dbReference>
<name>A0A3N1PB35_9GAMM</name>
<accession>A0A3N1PB35</accession>
<dbReference type="GO" id="GO:0043565">
    <property type="term" value="F:sequence-specific DNA binding"/>
    <property type="evidence" value="ECO:0007669"/>
    <property type="project" value="InterPro"/>
</dbReference>
<dbReference type="STRING" id="584787.GCA_001247655_02893"/>
<dbReference type="InterPro" id="IPR009057">
    <property type="entry name" value="Homeodomain-like_sf"/>
</dbReference>
<evidence type="ECO:0000313" key="5">
    <source>
        <dbReference type="Proteomes" id="UP000268033"/>
    </source>
</evidence>
<dbReference type="SMART" id="SM00342">
    <property type="entry name" value="HTH_ARAC"/>
    <property type="match status" value="1"/>
</dbReference>
<feature type="domain" description="HTH araC/xylS-type" evidence="3">
    <location>
        <begin position="212"/>
        <end position="310"/>
    </location>
</feature>
<gene>
    <name evidence="4" type="ORF">EDC28_105145</name>
</gene>
<organism evidence="4 5">
    <name type="scientific">Gallaecimonas pentaromativorans</name>
    <dbReference type="NCBI Taxonomy" id="584787"/>
    <lineage>
        <taxon>Bacteria</taxon>
        <taxon>Pseudomonadati</taxon>
        <taxon>Pseudomonadota</taxon>
        <taxon>Gammaproteobacteria</taxon>
        <taxon>Enterobacterales</taxon>
        <taxon>Gallaecimonadaceae</taxon>
        <taxon>Gallaecimonas</taxon>
    </lineage>
</organism>
<protein>
    <submittedName>
        <fullName evidence="4">AraC family transcriptional regulator with amidase-like domain</fullName>
    </submittedName>
</protein>
<dbReference type="Gene3D" id="1.10.10.60">
    <property type="entry name" value="Homeodomain-like"/>
    <property type="match status" value="1"/>
</dbReference>
<dbReference type="Proteomes" id="UP000268033">
    <property type="component" value="Unassembled WGS sequence"/>
</dbReference>
<sequence>MHKVGFLLEEGFQVMALSTQAVFESANLTFGEKFYQVENYSMQGGDIRSSLGMVVQTRAVDEHSTADTWIVGGVNDPMAAPASQAKKRFLQNAAFHAKRMAAICSGAFYLAEAGLLANKTATTHWALAGDMQQRFSDVHIDANRIYVADGNIWTSAGMTAGLDLALAMVEQDLGSEVARSVAHKLVMSQKRSGGQSQHSERVDLSPKSSRIQNALEYARRNLKGSLTVDDLAAAVHLSPRQFSRVFRQETGHTPAKAVEGMRLEAARLLIEQSRQTLDVIAKETGFRDRRHMREVFIRGFGIPPQILRQGARLG</sequence>
<dbReference type="InterPro" id="IPR002818">
    <property type="entry name" value="DJ-1/PfpI"/>
</dbReference>
<dbReference type="SUPFAM" id="SSF52317">
    <property type="entry name" value="Class I glutamine amidotransferase-like"/>
    <property type="match status" value="1"/>
</dbReference>
<dbReference type="EMBL" id="RJUL01000005">
    <property type="protein sequence ID" value="ROQ25835.1"/>
    <property type="molecule type" value="Genomic_DNA"/>
</dbReference>
<dbReference type="AlphaFoldDB" id="A0A3N1PB35"/>
<dbReference type="Gene3D" id="3.40.50.880">
    <property type="match status" value="1"/>
</dbReference>
<proteinExistence type="predicted"/>
<dbReference type="Pfam" id="PF12833">
    <property type="entry name" value="HTH_18"/>
    <property type="match status" value="1"/>
</dbReference>